<keyword evidence="2" id="KW-1185">Reference proteome</keyword>
<evidence type="ECO:0000313" key="2">
    <source>
        <dbReference type="Proteomes" id="UP001175226"/>
    </source>
</evidence>
<dbReference type="EMBL" id="JAUEPT010000101">
    <property type="protein sequence ID" value="KAK0432057.1"/>
    <property type="molecule type" value="Genomic_DNA"/>
</dbReference>
<sequence>MPYLHKKIGCSTKPSAPLSIDDIQEAVNLKFGSGQYVIAEKGAWMSLANYHMTHFCHDISIEAEKAVDPFIKDHSNQLSTPGHISWYMNWLLTATSLRKEVQPSTPFMWQGLSADGMKQWVHSLLHKLAFECHSDPAIQKQVLKIGHIWDHKSDQMRTPNTSSKYTSGIRQGSRKKWPITVLGDGTWHCARVETNQRLSKGAPQFWVPVVKKGTAEVGHRISTSVEAYYRVV</sequence>
<proteinExistence type="predicted"/>
<accession>A0AA39IYS0</accession>
<gene>
    <name evidence="1" type="ORF">EV421DRAFT_1742580</name>
</gene>
<name>A0AA39IYS0_9AGAR</name>
<comment type="caution">
    <text evidence="1">The sequence shown here is derived from an EMBL/GenBank/DDBJ whole genome shotgun (WGS) entry which is preliminary data.</text>
</comment>
<evidence type="ECO:0000313" key="1">
    <source>
        <dbReference type="EMBL" id="KAK0432057.1"/>
    </source>
</evidence>
<reference evidence="1" key="1">
    <citation type="submission" date="2023-06" db="EMBL/GenBank/DDBJ databases">
        <authorList>
            <consortium name="Lawrence Berkeley National Laboratory"/>
            <person name="Ahrendt S."/>
            <person name="Sahu N."/>
            <person name="Indic B."/>
            <person name="Wong-Bajracharya J."/>
            <person name="Merenyi Z."/>
            <person name="Ke H.-M."/>
            <person name="Monk M."/>
            <person name="Kocsube S."/>
            <person name="Drula E."/>
            <person name="Lipzen A."/>
            <person name="Balint B."/>
            <person name="Henrissat B."/>
            <person name="Andreopoulos B."/>
            <person name="Martin F.M."/>
            <person name="Harder C.B."/>
            <person name="Rigling D."/>
            <person name="Ford K.L."/>
            <person name="Foster G.D."/>
            <person name="Pangilinan J."/>
            <person name="Papanicolaou A."/>
            <person name="Barry K."/>
            <person name="LaButti K."/>
            <person name="Viragh M."/>
            <person name="Koriabine M."/>
            <person name="Yan M."/>
            <person name="Riley R."/>
            <person name="Champramary S."/>
            <person name="Plett K.L."/>
            <person name="Tsai I.J."/>
            <person name="Slot J."/>
            <person name="Sipos G."/>
            <person name="Plett J."/>
            <person name="Nagy L.G."/>
            <person name="Grigoriev I.V."/>
        </authorList>
    </citation>
    <scope>NUCLEOTIDE SEQUENCE</scope>
    <source>
        <strain evidence="1">FPL87.14</strain>
    </source>
</reference>
<dbReference type="AlphaFoldDB" id="A0AA39IYS0"/>
<organism evidence="1 2">
    <name type="scientific">Armillaria borealis</name>
    <dbReference type="NCBI Taxonomy" id="47425"/>
    <lineage>
        <taxon>Eukaryota</taxon>
        <taxon>Fungi</taxon>
        <taxon>Dikarya</taxon>
        <taxon>Basidiomycota</taxon>
        <taxon>Agaricomycotina</taxon>
        <taxon>Agaricomycetes</taxon>
        <taxon>Agaricomycetidae</taxon>
        <taxon>Agaricales</taxon>
        <taxon>Marasmiineae</taxon>
        <taxon>Physalacriaceae</taxon>
        <taxon>Armillaria</taxon>
    </lineage>
</organism>
<dbReference type="Proteomes" id="UP001175226">
    <property type="component" value="Unassembled WGS sequence"/>
</dbReference>
<protein>
    <submittedName>
        <fullName evidence="1">Uncharacterized protein</fullName>
    </submittedName>
</protein>